<evidence type="ECO:0000313" key="1">
    <source>
        <dbReference type="EMBL" id="BAN03856.1"/>
    </source>
</evidence>
<dbReference type="KEGG" id="aym:YM304_35420"/>
<dbReference type="Proteomes" id="UP000011863">
    <property type="component" value="Chromosome"/>
</dbReference>
<accession>A0A6C7EIQ7</accession>
<organism evidence="1 2">
    <name type="scientific">Ilumatobacter coccineus (strain NBRC 103263 / KCTC 29153 / YM16-304)</name>
    <dbReference type="NCBI Taxonomy" id="1313172"/>
    <lineage>
        <taxon>Bacteria</taxon>
        <taxon>Bacillati</taxon>
        <taxon>Actinomycetota</taxon>
        <taxon>Acidimicrobiia</taxon>
        <taxon>Acidimicrobiales</taxon>
        <taxon>Ilumatobacteraceae</taxon>
        <taxon>Ilumatobacter</taxon>
    </lineage>
</organism>
<reference evidence="1 2" key="1">
    <citation type="journal article" date="2013" name="Int. J. Syst. Evol. Microbiol.">
        <title>Ilumatobacter nonamiense sp. nov. and Ilumatobacter coccineum sp. nov., isolated from seashore sand.</title>
        <authorList>
            <person name="Matsumoto A."/>
            <person name="Kasai H."/>
            <person name="Matsuo Y."/>
            <person name="Shizuri Y."/>
            <person name="Ichikawa N."/>
            <person name="Fujita N."/>
            <person name="Omura S."/>
            <person name="Takahashi Y."/>
        </authorList>
    </citation>
    <scope>NUCLEOTIDE SEQUENCE [LARGE SCALE GENOMIC DNA]</scope>
    <source>
        <strain evidence="2">NBRC 103263 / KCTC 29153 / YM16-304</strain>
    </source>
</reference>
<evidence type="ECO:0000313" key="2">
    <source>
        <dbReference type="Proteomes" id="UP000011863"/>
    </source>
</evidence>
<keyword evidence="2" id="KW-1185">Reference proteome</keyword>
<dbReference type="EMBL" id="AP012057">
    <property type="protein sequence ID" value="BAN03856.1"/>
    <property type="molecule type" value="Genomic_DNA"/>
</dbReference>
<name>A0A6C7EIQ7_ILUCY</name>
<protein>
    <submittedName>
        <fullName evidence="1">Uncharacterized protein</fullName>
    </submittedName>
</protein>
<gene>
    <name evidence="1" type="ORF">YM304_35420</name>
</gene>
<sequence length="338" mass="37120">MAGNLNRLLDAEFVRSFVAATGMEVSTRVGSLRFGTDEFALHVTPYASTNNAVTRVVMERSGLSASPHQLAVRLGGDDHDLSVPEGVDANDPMAVSVATGLRTFLTDVFPHRADLDQRFPDEFHPLPEQPSLPHYAELRISADPEIMGVDHPQINGVEGRSDVTHLDADDVALDDLLMKTGATPTDFVSCSFLAHRGLFVSPRTAERLAAFRSAGVVAHPFTVNRRYADHRRDLVHLSVEQRDLIDWAHSEFVDGRARDAGDIVRFASLDAYTEAVWAAQERADGTRVEPRSIRLTDYVDLFRFPLRGTIVVSRAIMGLVRAHGLTGCGFGELGYDVT</sequence>
<dbReference type="AlphaFoldDB" id="A0A6C7EIQ7"/>
<proteinExistence type="predicted"/>
<dbReference type="RefSeq" id="WP_015443103.1">
    <property type="nucleotide sequence ID" value="NC_020520.1"/>
</dbReference>